<keyword evidence="6 7" id="KW-0472">Membrane</keyword>
<feature type="transmembrane region" description="Helical" evidence="7">
    <location>
        <begin position="243"/>
        <end position="264"/>
    </location>
</feature>
<comment type="caution">
    <text evidence="9">The sequence shown here is derived from an EMBL/GenBank/DDBJ whole genome shotgun (WGS) entry which is preliminary data.</text>
</comment>
<feature type="transmembrane region" description="Helical" evidence="7">
    <location>
        <begin position="28"/>
        <end position="50"/>
    </location>
</feature>
<feature type="transmembrane region" description="Helical" evidence="7">
    <location>
        <begin position="56"/>
        <end position="73"/>
    </location>
</feature>
<dbReference type="SUPFAM" id="SSF161098">
    <property type="entry name" value="MetI-like"/>
    <property type="match status" value="1"/>
</dbReference>
<organism evidence="9 10">
    <name type="scientific">Lysobacter korlensis</name>
    <dbReference type="NCBI Taxonomy" id="553636"/>
    <lineage>
        <taxon>Bacteria</taxon>
        <taxon>Pseudomonadati</taxon>
        <taxon>Pseudomonadota</taxon>
        <taxon>Gammaproteobacteria</taxon>
        <taxon>Lysobacterales</taxon>
        <taxon>Lysobacteraceae</taxon>
        <taxon>Lysobacter</taxon>
    </lineage>
</organism>
<keyword evidence="10" id="KW-1185">Reference proteome</keyword>
<accession>A0ABV6RUE7</accession>
<keyword evidence="5 7" id="KW-1133">Transmembrane helix</keyword>
<dbReference type="PANTHER" id="PTHR30151">
    <property type="entry name" value="ALKANE SULFONATE ABC TRANSPORTER-RELATED, MEMBRANE SUBUNIT"/>
    <property type="match status" value="1"/>
</dbReference>
<evidence type="ECO:0000313" key="9">
    <source>
        <dbReference type="EMBL" id="MFC0680598.1"/>
    </source>
</evidence>
<comment type="subcellular location">
    <subcellularLocation>
        <location evidence="1 7">Cell membrane</location>
        <topology evidence="1 7">Multi-pass membrane protein</topology>
    </subcellularLocation>
</comment>
<keyword evidence="3" id="KW-1003">Cell membrane</keyword>
<dbReference type="CDD" id="cd06261">
    <property type="entry name" value="TM_PBP2"/>
    <property type="match status" value="1"/>
</dbReference>
<dbReference type="PANTHER" id="PTHR30151:SF20">
    <property type="entry name" value="ABC TRANSPORTER PERMEASE PROTEIN HI_0355-RELATED"/>
    <property type="match status" value="1"/>
</dbReference>
<dbReference type="EMBL" id="JBHLTG010000006">
    <property type="protein sequence ID" value="MFC0680598.1"/>
    <property type="molecule type" value="Genomic_DNA"/>
</dbReference>
<gene>
    <name evidence="9" type="ORF">ACFFGH_22435</name>
</gene>
<name>A0ABV6RUE7_9GAMM</name>
<evidence type="ECO:0000256" key="3">
    <source>
        <dbReference type="ARBA" id="ARBA00022475"/>
    </source>
</evidence>
<sequence>MTLGTKLPAPRARVQPDRPSLTGNGLKWNLLLAAVVAAILLVWEAAVSWLALVPSVFLPPPSAIGAAFVQLVLRDDFWGSFAFSLGNVLIGLVIAIVVGLIVGLSVGWFPVLRFTVAPFLWILYSTPKVALAPLFILILGLGSESKIALVILLAVFPIILNTMEGAVTVSASLVNAGRVFGFNGWALGTKVILPATLPYSLSGIQRGAALGFTGEVLGEFLGGSGGLGHLLERAAFDFRMDEAMAMVLVMVIIANATLLLIGALRRRLAPWYEPGAVGAG</sequence>
<dbReference type="Pfam" id="PF00528">
    <property type="entry name" value="BPD_transp_1"/>
    <property type="match status" value="1"/>
</dbReference>
<dbReference type="PROSITE" id="PS50928">
    <property type="entry name" value="ABC_TM1"/>
    <property type="match status" value="1"/>
</dbReference>
<keyword evidence="4 7" id="KW-0812">Transmembrane</keyword>
<dbReference type="InterPro" id="IPR000515">
    <property type="entry name" value="MetI-like"/>
</dbReference>
<evidence type="ECO:0000256" key="6">
    <source>
        <dbReference type="ARBA" id="ARBA00023136"/>
    </source>
</evidence>
<feature type="transmembrane region" description="Helical" evidence="7">
    <location>
        <begin position="85"/>
        <end position="109"/>
    </location>
</feature>
<dbReference type="RefSeq" id="WP_386672490.1">
    <property type="nucleotide sequence ID" value="NZ_JBHLTG010000006.1"/>
</dbReference>
<evidence type="ECO:0000313" key="10">
    <source>
        <dbReference type="Proteomes" id="UP001589896"/>
    </source>
</evidence>
<evidence type="ECO:0000259" key="8">
    <source>
        <dbReference type="PROSITE" id="PS50928"/>
    </source>
</evidence>
<protein>
    <submittedName>
        <fullName evidence="9">ABC transporter permease</fullName>
    </submittedName>
</protein>
<evidence type="ECO:0000256" key="5">
    <source>
        <dbReference type="ARBA" id="ARBA00022989"/>
    </source>
</evidence>
<dbReference type="Gene3D" id="1.10.3720.10">
    <property type="entry name" value="MetI-like"/>
    <property type="match status" value="1"/>
</dbReference>
<evidence type="ECO:0000256" key="1">
    <source>
        <dbReference type="ARBA" id="ARBA00004651"/>
    </source>
</evidence>
<proteinExistence type="inferred from homology"/>
<comment type="similarity">
    <text evidence="7">Belongs to the binding-protein-dependent transport system permease family.</text>
</comment>
<reference evidence="9 10" key="1">
    <citation type="submission" date="2024-09" db="EMBL/GenBank/DDBJ databases">
        <authorList>
            <person name="Sun Q."/>
            <person name="Mori K."/>
        </authorList>
    </citation>
    <scope>NUCLEOTIDE SEQUENCE [LARGE SCALE GENOMIC DNA]</scope>
    <source>
        <strain evidence="9 10">KCTC 23076</strain>
    </source>
</reference>
<feature type="transmembrane region" description="Helical" evidence="7">
    <location>
        <begin position="121"/>
        <end position="141"/>
    </location>
</feature>
<feature type="transmembrane region" description="Helical" evidence="7">
    <location>
        <begin position="148"/>
        <end position="174"/>
    </location>
</feature>
<evidence type="ECO:0000256" key="2">
    <source>
        <dbReference type="ARBA" id="ARBA00022448"/>
    </source>
</evidence>
<keyword evidence="2 7" id="KW-0813">Transport</keyword>
<evidence type="ECO:0000256" key="4">
    <source>
        <dbReference type="ARBA" id="ARBA00022692"/>
    </source>
</evidence>
<feature type="domain" description="ABC transmembrane type-1" evidence="8">
    <location>
        <begin position="77"/>
        <end position="261"/>
    </location>
</feature>
<dbReference type="InterPro" id="IPR035906">
    <property type="entry name" value="MetI-like_sf"/>
</dbReference>
<evidence type="ECO:0000256" key="7">
    <source>
        <dbReference type="RuleBase" id="RU363032"/>
    </source>
</evidence>
<dbReference type="Proteomes" id="UP001589896">
    <property type="component" value="Unassembled WGS sequence"/>
</dbReference>